<gene>
    <name evidence="1" type="ORF">A3207_00665</name>
</gene>
<dbReference type="AlphaFoldDB" id="A0A8J8TF67"/>
<dbReference type="GeneID" id="41323397"/>
<organism evidence="1 2">
    <name type="scientific">Candidatus Methanomassiliicoccus intestinalis</name>
    <dbReference type="NCBI Taxonomy" id="1406512"/>
    <lineage>
        <taxon>Archaea</taxon>
        <taxon>Methanobacteriati</taxon>
        <taxon>Thermoplasmatota</taxon>
        <taxon>Thermoplasmata</taxon>
        <taxon>Methanomassiliicoccales</taxon>
        <taxon>Methanomassiliicoccaceae</taxon>
        <taxon>Methanomassiliicoccus</taxon>
    </lineage>
</organism>
<reference evidence="1" key="1">
    <citation type="submission" date="2016-03" db="EMBL/GenBank/DDBJ databases">
        <authorList>
            <person name="Borrel G."/>
            <person name="Mccann A."/>
            <person name="O'Toole P.W."/>
        </authorList>
    </citation>
    <scope>NUCLEOTIDE SEQUENCE</scope>
    <source>
        <strain evidence="1">183</strain>
    </source>
</reference>
<name>A0A8J8TF67_9ARCH</name>
<dbReference type="RefSeq" id="WP_020448865.1">
    <property type="nucleotide sequence ID" value="NZ_CAYAYJ010000005.1"/>
</dbReference>
<dbReference type="Gene3D" id="1.10.10.10">
    <property type="entry name" value="Winged helix-like DNA-binding domain superfamily/Winged helix DNA-binding domain"/>
    <property type="match status" value="1"/>
</dbReference>
<proteinExistence type="predicted"/>
<protein>
    <recommendedName>
        <fullName evidence="3">ArnR1-like winged helix-turn-helix domain-containing protein</fullName>
    </recommendedName>
</protein>
<evidence type="ECO:0000313" key="1">
    <source>
        <dbReference type="EMBL" id="TQS84588.1"/>
    </source>
</evidence>
<dbReference type="InterPro" id="IPR036388">
    <property type="entry name" value="WH-like_DNA-bd_sf"/>
</dbReference>
<evidence type="ECO:0000313" key="2">
    <source>
        <dbReference type="Proteomes" id="UP000752814"/>
    </source>
</evidence>
<comment type="caution">
    <text evidence="1">The sequence shown here is derived from an EMBL/GenBank/DDBJ whole genome shotgun (WGS) entry which is preliminary data.</text>
</comment>
<dbReference type="InterPro" id="IPR036390">
    <property type="entry name" value="WH_DNA-bd_sf"/>
</dbReference>
<evidence type="ECO:0008006" key="3">
    <source>
        <dbReference type="Google" id="ProtNLM"/>
    </source>
</evidence>
<sequence>MNELDIEKIFGEPIVVLYHLYDHKEKEIHKRDLKYEVLSNYNRLMNILDTLKTEELIDIHDDGKRHIVSITPKGCKLVEKLREISHSL</sequence>
<dbReference type="SUPFAM" id="SSF46785">
    <property type="entry name" value="Winged helix' DNA-binding domain"/>
    <property type="match status" value="1"/>
</dbReference>
<dbReference type="EMBL" id="LVVT01000001">
    <property type="protein sequence ID" value="TQS84588.1"/>
    <property type="molecule type" value="Genomic_DNA"/>
</dbReference>
<accession>A0A8J8TF67</accession>
<dbReference type="Proteomes" id="UP000752814">
    <property type="component" value="Unassembled WGS sequence"/>
</dbReference>